<dbReference type="AlphaFoldDB" id="A0A9D2U0I9"/>
<evidence type="ECO:0000313" key="2">
    <source>
        <dbReference type="Proteomes" id="UP000823851"/>
    </source>
</evidence>
<gene>
    <name evidence="1" type="ORF">H9912_07795</name>
</gene>
<organism evidence="1 2">
    <name type="scientific">Candidatus Eisenbergiella stercorigallinarum</name>
    <dbReference type="NCBI Taxonomy" id="2838557"/>
    <lineage>
        <taxon>Bacteria</taxon>
        <taxon>Bacillati</taxon>
        <taxon>Bacillota</taxon>
        <taxon>Clostridia</taxon>
        <taxon>Lachnospirales</taxon>
        <taxon>Lachnospiraceae</taxon>
        <taxon>Eisenbergiella</taxon>
    </lineage>
</organism>
<reference evidence="1" key="1">
    <citation type="journal article" date="2021" name="PeerJ">
        <title>Extensive microbial diversity within the chicken gut microbiome revealed by metagenomics and culture.</title>
        <authorList>
            <person name="Gilroy R."/>
            <person name="Ravi A."/>
            <person name="Getino M."/>
            <person name="Pursley I."/>
            <person name="Horton D.L."/>
            <person name="Alikhan N.F."/>
            <person name="Baker D."/>
            <person name="Gharbi K."/>
            <person name="Hall N."/>
            <person name="Watson M."/>
            <person name="Adriaenssens E.M."/>
            <person name="Foster-Nyarko E."/>
            <person name="Jarju S."/>
            <person name="Secka A."/>
            <person name="Antonio M."/>
            <person name="Oren A."/>
            <person name="Chaudhuri R.R."/>
            <person name="La Ragione R."/>
            <person name="Hildebrand F."/>
            <person name="Pallen M.J."/>
        </authorList>
    </citation>
    <scope>NUCLEOTIDE SEQUENCE</scope>
    <source>
        <strain evidence="1">ChiHjej8B7-25341</strain>
    </source>
</reference>
<dbReference type="Gene3D" id="3.90.1200.10">
    <property type="match status" value="1"/>
</dbReference>
<accession>A0A9D2U0I9</accession>
<dbReference type="InterPro" id="IPR011009">
    <property type="entry name" value="Kinase-like_dom_sf"/>
</dbReference>
<proteinExistence type="predicted"/>
<dbReference type="EMBL" id="DWUW01000221">
    <property type="protein sequence ID" value="HJD31829.1"/>
    <property type="molecule type" value="Genomic_DNA"/>
</dbReference>
<name>A0A9D2U0I9_9FIRM</name>
<evidence type="ECO:0000313" key="1">
    <source>
        <dbReference type="EMBL" id="HJD31829.1"/>
    </source>
</evidence>
<dbReference type="Proteomes" id="UP000823851">
    <property type="component" value="Unassembled WGS sequence"/>
</dbReference>
<dbReference type="SUPFAM" id="SSF56112">
    <property type="entry name" value="Protein kinase-like (PK-like)"/>
    <property type="match status" value="1"/>
</dbReference>
<protein>
    <submittedName>
        <fullName evidence="1">Uncharacterized protein</fullName>
    </submittedName>
</protein>
<sequence length="128" mass="15200">MIDFNLASDDPFLEDALSAFYSSLHEYKFREEEQILSDDELCGLFFRGYLTKRKLTEEERHVFPYMASLFDGLFFSKGLIKKWEKTADEAILTWFQEAWRRFLPEKHGYQKGWEQHEGNGSTDRNGIL</sequence>
<reference evidence="1" key="2">
    <citation type="submission" date="2021-04" db="EMBL/GenBank/DDBJ databases">
        <authorList>
            <person name="Gilroy R."/>
        </authorList>
    </citation>
    <scope>NUCLEOTIDE SEQUENCE</scope>
    <source>
        <strain evidence="1">ChiHjej8B7-25341</strain>
    </source>
</reference>
<comment type="caution">
    <text evidence="1">The sequence shown here is derived from an EMBL/GenBank/DDBJ whole genome shotgun (WGS) entry which is preliminary data.</text>
</comment>